<evidence type="ECO:0000256" key="1">
    <source>
        <dbReference type="SAM" id="SignalP"/>
    </source>
</evidence>
<evidence type="ECO:0000259" key="2">
    <source>
        <dbReference type="Pfam" id="PF02931"/>
    </source>
</evidence>
<evidence type="ECO:0000313" key="3">
    <source>
        <dbReference type="EMBL" id="GBL87186.1"/>
    </source>
</evidence>
<protein>
    <submittedName>
        <fullName evidence="3">Neuronal acetylcholine receptor subunit alpha-7</fullName>
    </submittedName>
</protein>
<evidence type="ECO:0000313" key="4">
    <source>
        <dbReference type="Proteomes" id="UP000499080"/>
    </source>
</evidence>
<keyword evidence="1" id="KW-0732">Signal</keyword>
<dbReference type="InterPro" id="IPR036734">
    <property type="entry name" value="Neur_chan_lig-bd_sf"/>
</dbReference>
<feature type="domain" description="Neurotransmitter-gated ion-channel ligand-binding" evidence="2">
    <location>
        <begin position="28"/>
        <end position="234"/>
    </location>
</feature>
<dbReference type="InterPro" id="IPR006202">
    <property type="entry name" value="Neur_chan_lig-bd"/>
</dbReference>
<proteinExistence type="predicted"/>
<name>A0A4Y2B7B6_ARAVE</name>
<dbReference type="PANTHER" id="PTHR18945">
    <property type="entry name" value="NEUROTRANSMITTER GATED ION CHANNEL"/>
    <property type="match status" value="1"/>
</dbReference>
<keyword evidence="3" id="KW-0675">Receptor</keyword>
<sequence length="244" mass="28056">MLFLFAVLGCLVASSVRDVTAGRAFTERDLTRHIFADYEKVVRPVSHPENTITVAASISPISIRELDPKSQVLVMDTFMKMKWNDDFLKWDPTEFNNISVLQLPNSLVWKPDLSVYTATPDDALFPTSNTNVLVYSDGTVLWVPFYTIKSRCPLLKRQEKNYFECVIKIGSWTYSGKLLNPQLYTPEVDISDFDDSNPDWKLVSVKSDRQSKFYPCCPGEDYPVLHFNVTLKRRWPSMSIHNEI</sequence>
<feature type="signal peptide" evidence="1">
    <location>
        <begin position="1"/>
        <end position="21"/>
    </location>
</feature>
<comment type="caution">
    <text evidence="3">The sequence shown here is derived from an EMBL/GenBank/DDBJ whole genome shotgun (WGS) entry which is preliminary data.</text>
</comment>
<gene>
    <name evidence="3" type="primary">CHRNA7_3</name>
    <name evidence="3" type="ORF">AVEN_270474_1</name>
</gene>
<dbReference type="GO" id="GO:0005230">
    <property type="term" value="F:extracellular ligand-gated monoatomic ion channel activity"/>
    <property type="evidence" value="ECO:0007669"/>
    <property type="project" value="InterPro"/>
</dbReference>
<dbReference type="GO" id="GO:0004888">
    <property type="term" value="F:transmembrane signaling receptor activity"/>
    <property type="evidence" value="ECO:0007669"/>
    <property type="project" value="InterPro"/>
</dbReference>
<dbReference type="InterPro" id="IPR006201">
    <property type="entry name" value="Neur_channel"/>
</dbReference>
<dbReference type="OrthoDB" id="6415331at2759"/>
<keyword evidence="4" id="KW-1185">Reference proteome</keyword>
<dbReference type="AlphaFoldDB" id="A0A4Y2B7B6"/>
<dbReference type="EMBL" id="BGPR01000052">
    <property type="protein sequence ID" value="GBL87186.1"/>
    <property type="molecule type" value="Genomic_DNA"/>
</dbReference>
<feature type="chain" id="PRO_5021436302" evidence="1">
    <location>
        <begin position="22"/>
        <end position="244"/>
    </location>
</feature>
<accession>A0A4Y2B7B6</accession>
<dbReference type="GO" id="GO:0016020">
    <property type="term" value="C:membrane"/>
    <property type="evidence" value="ECO:0007669"/>
    <property type="project" value="InterPro"/>
</dbReference>
<dbReference type="SUPFAM" id="SSF63712">
    <property type="entry name" value="Nicotinic receptor ligand binding domain-like"/>
    <property type="match status" value="1"/>
</dbReference>
<dbReference type="Gene3D" id="2.70.170.10">
    <property type="entry name" value="Neurotransmitter-gated ion-channel ligand-binding domain"/>
    <property type="match status" value="1"/>
</dbReference>
<reference evidence="3 4" key="1">
    <citation type="journal article" date="2019" name="Sci. Rep.">
        <title>Orb-weaving spider Araneus ventricosus genome elucidates the spidroin gene catalogue.</title>
        <authorList>
            <person name="Kono N."/>
            <person name="Nakamura H."/>
            <person name="Ohtoshi R."/>
            <person name="Moran D.A.P."/>
            <person name="Shinohara A."/>
            <person name="Yoshida Y."/>
            <person name="Fujiwara M."/>
            <person name="Mori M."/>
            <person name="Tomita M."/>
            <person name="Arakawa K."/>
        </authorList>
    </citation>
    <scope>NUCLEOTIDE SEQUENCE [LARGE SCALE GENOMIC DNA]</scope>
</reference>
<dbReference type="FunFam" id="2.70.170.10:FF:000028">
    <property type="entry name" value="AcetylCholine Receptor"/>
    <property type="match status" value="1"/>
</dbReference>
<dbReference type="Proteomes" id="UP000499080">
    <property type="component" value="Unassembled WGS sequence"/>
</dbReference>
<organism evidence="3 4">
    <name type="scientific">Araneus ventricosus</name>
    <name type="common">Orbweaver spider</name>
    <name type="synonym">Epeira ventricosa</name>
    <dbReference type="NCBI Taxonomy" id="182803"/>
    <lineage>
        <taxon>Eukaryota</taxon>
        <taxon>Metazoa</taxon>
        <taxon>Ecdysozoa</taxon>
        <taxon>Arthropoda</taxon>
        <taxon>Chelicerata</taxon>
        <taxon>Arachnida</taxon>
        <taxon>Araneae</taxon>
        <taxon>Araneomorphae</taxon>
        <taxon>Entelegynae</taxon>
        <taxon>Araneoidea</taxon>
        <taxon>Araneidae</taxon>
        <taxon>Araneus</taxon>
    </lineage>
</organism>
<dbReference type="Pfam" id="PF02931">
    <property type="entry name" value="Neur_chan_LBD"/>
    <property type="match status" value="1"/>
</dbReference>